<dbReference type="AlphaFoldDB" id="A0A0K1EBQ8"/>
<keyword evidence="2" id="KW-1185">Reference proteome</keyword>
<organism evidence="1 2">
    <name type="scientific">Chondromyces crocatus</name>
    <dbReference type="NCBI Taxonomy" id="52"/>
    <lineage>
        <taxon>Bacteria</taxon>
        <taxon>Pseudomonadati</taxon>
        <taxon>Myxococcota</taxon>
        <taxon>Polyangia</taxon>
        <taxon>Polyangiales</taxon>
        <taxon>Polyangiaceae</taxon>
        <taxon>Chondromyces</taxon>
    </lineage>
</organism>
<dbReference type="EMBL" id="CP012159">
    <property type="protein sequence ID" value="AKT38013.1"/>
    <property type="molecule type" value="Genomic_DNA"/>
</dbReference>
<proteinExistence type="predicted"/>
<dbReference type="STRING" id="52.CMC5_021540"/>
<dbReference type="OrthoDB" id="5493495at2"/>
<reference evidence="1 2" key="1">
    <citation type="submission" date="2015-07" db="EMBL/GenBank/DDBJ databases">
        <title>Genome analysis of myxobacterium Chondromyces crocatus Cm c5 reveals a high potential for natural compound synthesis and the genetic basis for the loss of fruiting body formation.</title>
        <authorList>
            <person name="Zaburannyi N."/>
            <person name="Bunk B."/>
            <person name="Maier J."/>
            <person name="Overmann J."/>
            <person name="Mueller R."/>
        </authorList>
    </citation>
    <scope>NUCLEOTIDE SEQUENCE [LARGE SCALE GENOMIC DNA]</scope>
    <source>
        <strain evidence="1 2">Cm c5</strain>
    </source>
</reference>
<evidence type="ECO:0000313" key="1">
    <source>
        <dbReference type="EMBL" id="AKT38013.1"/>
    </source>
</evidence>
<protein>
    <submittedName>
        <fullName evidence="1">Uncharacterized protein</fullName>
    </submittedName>
</protein>
<accession>A0A0K1EBQ8</accession>
<dbReference type="RefSeq" id="WP_050430302.1">
    <property type="nucleotide sequence ID" value="NZ_CP012159.1"/>
</dbReference>
<dbReference type="KEGG" id="ccro:CMC5_021540"/>
<evidence type="ECO:0000313" key="2">
    <source>
        <dbReference type="Proteomes" id="UP000067626"/>
    </source>
</evidence>
<dbReference type="Proteomes" id="UP000067626">
    <property type="component" value="Chromosome"/>
</dbReference>
<gene>
    <name evidence="1" type="ORF">CMC5_021540</name>
</gene>
<name>A0A0K1EBQ8_CHOCO</name>
<sequence length="282" mass="30264">MSVLLLAASLCVSFTLGCKDQGKASQKYAADLAAKLAPVLKTDVEQVRRGLPNGAKKVGEMVDTDPGADLVALRKALEVGRASDKDLLVSKVTFFSFADPTGVVLRSEGDPDMLANRSVLATFPDLKKASDPTSGTVEVFGHMQEMRGVRNGQDEQWVLAHPIKAPDNQVKGMLVTGWSLRAYSYRLQTAAKQEMTEVAKRDSLKMTPLLYTFVFKGSKAYAEAVTPDVNVEAIEKLDPVAKTEAGPWSGSVELTGRIYGVAIERVPELAPDAGVAVLVSPI</sequence>